<dbReference type="EMBL" id="BAABRN010000002">
    <property type="protein sequence ID" value="GAA5500560.1"/>
    <property type="molecule type" value="Genomic_DNA"/>
</dbReference>
<evidence type="ECO:0000313" key="8">
    <source>
        <dbReference type="Proteomes" id="UP001458946"/>
    </source>
</evidence>
<evidence type="ECO:0000256" key="5">
    <source>
        <dbReference type="SAM" id="Phobius"/>
    </source>
</evidence>
<sequence length="233" mass="24521">MTANPSPTLTDLITRPRDFFTALRGLTPNNTRYLWLVAVTGLISGLYAALMQKPVQDAMHSIPGVPSGAFGLVTAVLGSLVVTLLMWLLLWGLGSLGAGKDGRAAEVFGAAFLPSLIVSLILLPITALFPLHVNVAAPSFAGLEGKELAHAIQTYQLAIQKDIGGQPLSIIGRVLGYLGMAWQFYLAWVGFGVLTGDRQKALKGVLIPLAVFLLLGGAFWLLGQAASKMVGGA</sequence>
<dbReference type="Pfam" id="PF04893">
    <property type="entry name" value="Yip1"/>
    <property type="match status" value="1"/>
</dbReference>
<feature type="transmembrane region" description="Helical" evidence="5">
    <location>
        <begin position="70"/>
        <end position="93"/>
    </location>
</feature>
<dbReference type="InterPro" id="IPR006977">
    <property type="entry name" value="Yip1_dom"/>
</dbReference>
<feature type="transmembrane region" description="Helical" evidence="5">
    <location>
        <begin position="33"/>
        <end position="50"/>
    </location>
</feature>
<reference evidence="7 8" key="1">
    <citation type="submission" date="2024-02" db="EMBL/GenBank/DDBJ databases">
        <title>Deinococcus xinjiangensis NBRC 107630.</title>
        <authorList>
            <person name="Ichikawa N."/>
            <person name="Katano-Makiyama Y."/>
            <person name="Hidaka K."/>
        </authorList>
    </citation>
    <scope>NUCLEOTIDE SEQUENCE [LARGE SCALE GENOMIC DNA]</scope>
    <source>
        <strain evidence="7 8">NBRC 107630</strain>
    </source>
</reference>
<protein>
    <recommendedName>
        <fullName evidence="6">Yip1 domain-containing protein</fullName>
    </recommendedName>
</protein>
<organism evidence="7 8">
    <name type="scientific">Deinococcus xinjiangensis</name>
    <dbReference type="NCBI Taxonomy" id="457454"/>
    <lineage>
        <taxon>Bacteria</taxon>
        <taxon>Thermotogati</taxon>
        <taxon>Deinococcota</taxon>
        <taxon>Deinococci</taxon>
        <taxon>Deinococcales</taxon>
        <taxon>Deinococcaceae</taxon>
        <taxon>Deinococcus</taxon>
    </lineage>
</organism>
<evidence type="ECO:0000313" key="7">
    <source>
        <dbReference type="EMBL" id="GAA5500560.1"/>
    </source>
</evidence>
<feature type="domain" description="Yip1" evidence="6">
    <location>
        <begin position="11"/>
        <end position="218"/>
    </location>
</feature>
<keyword evidence="8" id="KW-1185">Reference proteome</keyword>
<gene>
    <name evidence="7" type="ORF">Dxin01_00281</name>
</gene>
<dbReference type="RefSeq" id="WP_353540543.1">
    <property type="nucleotide sequence ID" value="NZ_BAABRN010000002.1"/>
</dbReference>
<evidence type="ECO:0000256" key="1">
    <source>
        <dbReference type="ARBA" id="ARBA00004141"/>
    </source>
</evidence>
<evidence type="ECO:0000256" key="2">
    <source>
        <dbReference type="ARBA" id="ARBA00022692"/>
    </source>
</evidence>
<comment type="caution">
    <text evidence="7">The sequence shown here is derived from an EMBL/GenBank/DDBJ whole genome shotgun (WGS) entry which is preliminary data.</text>
</comment>
<accession>A0ABP9V7S1</accession>
<evidence type="ECO:0000256" key="4">
    <source>
        <dbReference type="ARBA" id="ARBA00023136"/>
    </source>
</evidence>
<evidence type="ECO:0000259" key="6">
    <source>
        <dbReference type="Pfam" id="PF04893"/>
    </source>
</evidence>
<keyword evidence="3 5" id="KW-1133">Transmembrane helix</keyword>
<proteinExistence type="predicted"/>
<comment type="subcellular location">
    <subcellularLocation>
        <location evidence="1">Membrane</location>
        <topology evidence="1">Multi-pass membrane protein</topology>
    </subcellularLocation>
</comment>
<keyword evidence="4 5" id="KW-0472">Membrane</keyword>
<name>A0ABP9V7S1_9DEIO</name>
<feature type="transmembrane region" description="Helical" evidence="5">
    <location>
        <begin position="105"/>
        <end position="129"/>
    </location>
</feature>
<feature type="transmembrane region" description="Helical" evidence="5">
    <location>
        <begin position="201"/>
        <end position="222"/>
    </location>
</feature>
<evidence type="ECO:0000256" key="3">
    <source>
        <dbReference type="ARBA" id="ARBA00022989"/>
    </source>
</evidence>
<dbReference type="Proteomes" id="UP001458946">
    <property type="component" value="Unassembled WGS sequence"/>
</dbReference>
<feature type="transmembrane region" description="Helical" evidence="5">
    <location>
        <begin position="174"/>
        <end position="194"/>
    </location>
</feature>
<keyword evidence="2 5" id="KW-0812">Transmembrane</keyword>